<keyword evidence="11 13" id="KW-0472">Membrane</keyword>
<keyword evidence="3 13" id="KW-0813">Transport</keyword>
<dbReference type="OrthoDB" id="10265990at2759"/>
<dbReference type="InterPro" id="IPR017303">
    <property type="entry name" value="Tim44"/>
</dbReference>
<dbReference type="EMBL" id="JANBPY010001208">
    <property type="protein sequence ID" value="KAJ1961077.1"/>
    <property type="molecule type" value="Genomic_DNA"/>
</dbReference>
<dbReference type="GO" id="GO:0005524">
    <property type="term" value="F:ATP binding"/>
    <property type="evidence" value="ECO:0007669"/>
    <property type="project" value="UniProtKB-KW"/>
</dbReference>
<keyword evidence="10 13" id="KW-0496">Mitochondrion</keyword>
<comment type="function">
    <text evidence="13">Essential component of the PAM complex, a complex required for the translocation of transit peptide-containing proteins from the inner membrane into the mitochondrial matrix in an ATP-dependent manner.</text>
</comment>
<keyword evidence="4" id="KW-0547">Nucleotide-binding</keyword>
<accession>A0A9W8ATT1</accession>
<dbReference type="GO" id="GO:0005743">
    <property type="term" value="C:mitochondrial inner membrane"/>
    <property type="evidence" value="ECO:0007669"/>
    <property type="project" value="UniProtKB-SubCell"/>
</dbReference>
<dbReference type="SUPFAM" id="SSF54427">
    <property type="entry name" value="NTF2-like"/>
    <property type="match status" value="1"/>
</dbReference>
<keyword evidence="7 13" id="KW-0653">Protein transport</keyword>
<evidence type="ECO:0000256" key="9">
    <source>
        <dbReference type="ARBA" id="ARBA00023010"/>
    </source>
</evidence>
<keyword evidence="8" id="KW-0809">Transit peptide</keyword>
<evidence type="ECO:0000313" key="16">
    <source>
        <dbReference type="Proteomes" id="UP001150925"/>
    </source>
</evidence>
<evidence type="ECO:0000256" key="1">
    <source>
        <dbReference type="ARBA" id="ARBA00004637"/>
    </source>
</evidence>
<comment type="caution">
    <text evidence="15">The sequence shown here is derived from an EMBL/GenBank/DDBJ whole genome shotgun (WGS) entry which is preliminary data.</text>
</comment>
<keyword evidence="16" id="KW-1185">Reference proteome</keyword>
<dbReference type="Proteomes" id="UP001150925">
    <property type="component" value="Unassembled WGS sequence"/>
</dbReference>
<dbReference type="PANTHER" id="PTHR10721">
    <property type="entry name" value="MITOCHONDRIAL IMPORT INNER MEMBRANE TRANSLOCASE SUBUNIT TIM44"/>
    <property type="match status" value="1"/>
</dbReference>
<feature type="domain" description="Tim44-like" evidence="14">
    <location>
        <begin position="280"/>
        <end position="434"/>
    </location>
</feature>
<dbReference type="InterPro" id="IPR039544">
    <property type="entry name" value="Tim44-like"/>
</dbReference>
<dbReference type="InterPro" id="IPR032710">
    <property type="entry name" value="NTF2-like_dom_sf"/>
</dbReference>
<evidence type="ECO:0000256" key="11">
    <source>
        <dbReference type="ARBA" id="ARBA00023136"/>
    </source>
</evidence>
<dbReference type="SMART" id="SM00978">
    <property type="entry name" value="Tim44"/>
    <property type="match status" value="1"/>
</dbReference>
<keyword evidence="9 13" id="KW-0811">Translocation</keyword>
<keyword evidence="5 13" id="KW-0999">Mitochondrion inner membrane</keyword>
<evidence type="ECO:0000256" key="8">
    <source>
        <dbReference type="ARBA" id="ARBA00022946"/>
    </source>
</evidence>
<reference evidence="15" key="1">
    <citation type="submission" date="2022-07" db="EMBL/GenBank/DDBJ databases">
        <title>Phylogenomic reconstructions and comparative analyses of Kickxellomycotina fungi.</title>
        <authorList>
            <person name="Reynolds N.K."/>
            <person name="Stajich J.E."/>
            <person name="Barry K."/>
            <person name="Grigoriev I.V."/>
            <person name="Crous P."/>
            <person name="Smith M.E."/>
        </authorList>
    </citation>
    <scope>NUCLEOTIDE SEQUENCE</scope>
    <source>
        <strain evidence="15">RSA 1196</strain>
    </source>
</reference>
<comment type="subcellular location">
    <subcellularLocation>
        <location evidence="1">Mitochondrion inner membrane</location>
        <topology evidence="1">Peripheral membrane protein</topology>
    </subcellularLocation>
</comment>
<evidence type="ECO:0000256" key="12">
    <source>
        <dbReference type="ARBA" id="ARBA00074309"/>
    </source>
</evidence>
<dbReference type="AlphaFoldDB" id="A0A9W8ATT1"/>
<dbReference type="Gene3D" id="3.10.450.240">
    <property type="match status" value="1"/>
</dbReference>
<organism evidence="15 16">
    <name type="scientific">Dispira parvispora</name>
    <dbReference type="NCBI Taxonomy" id="1520584"/>
    <lineage>
        <taxon>Eukaryota</taxon>
        <taxon>Fungi</taxon>
        <taxon>Fungi incertae sedis</taxon>
        <taxon>Zoopagomycota</taxon>
        <taxon>Kickxellomycotina</taxon>
        <taxon>Dimargaritomycetes</taxon>
        <taxon>Dimargaritales</taxon>
        <taxon>Dimargaritaceae</taxon>
        <taxon>Dispira</taxon>
    </lineage>
</organism>
<evidence type="ECO:0000256" key="7">
    <source>
        <dbReference type="ARBA" id="ARBA00022927"/>
    </source>
</evidence>
<comment type="similarity">
    <text evidence="2 13">Belongs to the Tim44 family.</text>
</comment>
<evidence type="ECO:0000256" key="6">
    <source>
        <dbReference type="ARBA" id="ARBA00022840"/>
    </source>
</evidence>
<proteinExistence type="inferred from homology"/>
<dbReference type="PANTHER" id="PTHR10721:SF1">
    <property type="entry name" value="MITOCHONDRIAL IMPORT INNER MEMBRANE TRANSLOCASE SUBUNIT TIM44"/>
    <property type="match status" value="1"/>
</dbReference>
<evidence type="ECO:0000256" key="13">
    <source>
        <dbReference type="PIRNR" id="PIRNR037871"/>
    </source>
</evidence>
<evidence type="ECO:0000313" key="15">
    <source>
        <dbReference type="EMBL" id="KAJ1961077.1"/>
    </source>
</evidence>
<sequence>MVSYASVLSRPSLVQWSRFAGSRTPSRVLVNHSVRLLSTTQYRSNQNVKSPVSIFVDSIKRQVKENQEFKENIKLLQDEGSKISESDAVKRARDAFDKANKTTSVQSAKIREAAEKLGGSVHGVYKDISETEAAKISKKAVKKTATAVSSTVSAATEPIRQTKTYKHVSKEVRHIVDEGSSQYGGYRVKEERRRLKEEWEKDPRRRTVRRVAANPEAGASVVVHKDSKWKASWDNFKENNPVMQGLFRARQSYDESENPLISFTRSITDKLGSLFSESESAQALRVFKQTLDPAFNVDQFLREAREYIIPEVIDAYLHSDVDTLKEWCSEATFNVLSAGIQAQVQQGLISDSKILDLRRVELVTAKLLDDEIPVIVLSFNTQEVMLFRDRTTGEIVLGKEDHIELVSYAMVLTKDPEDLTNPVTSGWKVLEMAKQFSRPTW</sequence>
<evidence type="ECO:0000256" key="3">
    <source>
        <dbReference type="ARBA" id="ARBA00022448"/>
    </source>
</evidence>
<name>A0A9W8ATT1_9FUNG</name>
<gene>
    <name evidence="15" type="primary">TIM44</name>
    <name evidence="15" type="ORF">IWQ62_003993</name>
</gene>
<evidence type="ECO:0000256" key="5">
    <source>
        <dbReference type="ARBA" id="ARBA00022792"/>
    </source>
</evidence>
<evidence type="ECO:0000256" key="10">
    <source>
        <dbReference type="ARBA" id="ARBA00023128"/>
    </source>
</evidence>
<evidence type="ECO:0000256" key="2">
    <source>
        <dbReference type="ARBA" id="ARBA00009597"/>
    </source>
</evidence>
<dbReference type="InterPro" id="IPR007379">
    <property type="entry name" value="Tim44-like_dom"/>
</dbReference>
<evidence type="ECO:0000256" key="4">
    <source>
        <dbReference type="ARBA" id="ARBA00022741"/>
    </source>
</evidence>
<evidence type="ECO:0000259" key="14">
    <source>
        <dbReference type="SMART" id="SM00978"/>
    </source>
</evidence>
<dbReference type="PIRSF" id="PIRSF037871">
    <property type="entry name" value="TIM44"/>
    <property type="match status" value="1"/>
</dbReference>
<dbReference type="Pfam" id="PF04280">
    <property type="entry name" value="Tim44"/>
    <property type="match status" value="1"/>
</dbReference>
<dbReference type="GO" id="GO:0051087">
    <property type="term" value="F:protein-folding chaperone binding"/>
    <property type="evidence" value="ECO:0007669"/>
    <property type="project" value="InterPro"/>
</dbReference>
<dbReference type="GO" id="GO:0030150">
    <property type="term" value="P:protein import into mitochondrial matrix"/>
    <property type="evidence" value="ECO:0007669"/>
    <property type="project" value="InterPro"/>
</dbReference>
<dbReference type="FunFam" id="3.10.450.240:FF:000002">
    <property type="entry name" value="Mitochondrial import inner membrane translocase subunit TIM44"/>
    <property type="match status" value="1"/>
</dbReference>
<protein>
    <recommendedName>
        <fullName evidence="12 13">Mitochondrial import inner membrane translocase subunit TIM44</fullName>
    </recommendedName>
</protein>
<keyword evidence="6" id="KW-0067">ATP-binding</keyword>